<evidence type="ECO:0000256" key="23">
    <source>
        <dbReference type="ARBA" id="ARBA00023288"/>
    </source>
</evidence>
<dbReference type="SUPFAM" id="SSF55486">
    <property type="entry name" value="Metalloproteases ('zincins'), catalytic domain"/>
    <property type="match status" value="1"/>
</dbReference>
<protein>
    <recommendedName>
        <fullName evidence="7">glutamyl aminopeptidase</fullName>
        <ecNumber evidence="7">3.4.11.7</ecNumber>
    </recommendedName>
</protein>
<evidence type="ECO:0000313" key="28">
    <source>
        <dbReference type="Proteomes" id="UP001162164"/>
    </source>
</evidence>
<evidence type="ECO:0000256" key="7">
    <source>
        <dbReference type="ARBA" id="ARBA00012567"/>
    </source>
</evidence>
<keyword evidence="21" id="KW-1015">Disulfide bond</keyword>
<organism evidence="27 28">
    <name type="scientific">Molorchus minor</name>
    <dbReference type="NCBI Taxonomy" id="1323400"/>
    <lineage>
        <taxon>Eukaryota</taxon>
        <taxon>Metazoa</taxon>
        <taxon>Ecdysozoa</taxon>
        <taxon>Arthropoda</taxon>
        <taxon>Hexapoda</taxon>
        <taxon>Insecta</taxon>
        <taxon>Pterygota</taxon>
        <taxon>Neoptera</taxon>
        <taxon>Endopterygota</taxon>
        <taxon>Coleoptera</taxon>
        <taxon>Polyphaga</taxon>
        <taxon>Cucujiformia</taxon>
        <taxon>Chrysomeloidea</taxon>
        <taxon>Cerambycidae</taxon>
        <taxon>Lamiinae</taxon>
        <taxon>Monochamini</taxon>
        <taxon>Molorchus</taxon>
    </lineage>
</organism>
<dbReference type="InterPro" id="IPR014782">
    <property type="entry name" value="Peptidase_M1_dom"/>
</dbReference>
<evidence type="ECO:0000256" key="6">
    <source>
        <dbReference type="ARBA" id="ARBA00011748"/>
    </source>
</evidence>
<feature type="domain" description="Aminopeptidase N-like N-terminal" evidence="26">
    <location>
        <begin position="163"/>
        <end position="272"/>
    </location>
</feature>
<evidence type="ECO:0000259" key="24">
    <source>
        <dbReference type="Pfam" id="PF01433"/>
    </source>
</evidence>
<feature type="domain" description="Aminopeptidase N-like N-terminal" evidence="26">
    <location>
        <begin position="294"/>
        <end position="479"/>
    </location>
</feature>
<evidence type="ECO:0000256" key="20">
    <source>
        <dbReference type="ARBA" id="ARBA00023136"/>
    </source>
</evidence>
<dbReference type="PRINTS" id="PR00756">
    <property type="entry name" value="ALADIPTASE"/>
</dbReference>
<keyword evidence="20" id="KW-0472">Membrane</keyword>
<evidence type="ECO:0000256" key="8">
    <source>
        <dbReference type="ARBA" id="ARBA00022438"/>
    </source>
</evidence>
<gene>
    <name evidence="27" type="ORF">NQ317_003676</name>
</gene>
<dbReference type="InterPro" id="IPR050344">
    <property type="entry name" value="Peptidase_M1_aminopeptidases"/>
</dbReference>
<evidence type="ECO:0000256" key="5">
    <source>
        <dbReference type="ARBA" id="ARBA00010136"/>
    </source>
</evidence>
<dbReference type="EMBL" id="JAPWTJ010000302">
    <property type="protein sequence ID" value="KAJ8979934.1"/>
    <property type="molecule type" value="Genomic_DNA"/>
</dbReference>
<dbReference type="CDD" id="cd09601">
    <property type="entry name" value="M1_APN-Q_like"/>
    <property type="match status" value="1"/>
</dbReference>
<sequence>MVYNCLFLKQCSQPQVVNIKHNKSTNQLFVTYNNGDAVSNDYDKSVEFVKEVLTNKLDFSRVGLRLIPRHVSTYFRRSNLPYITSDQSVLKPANKFYEAAVAFGISTIVLGVQNSKLKAELDDQKANITTSTILPVTVTTPFPENTTPAPDDMSKYKLPTTVKPLAYDLYLFPDLETGLFKGKVTISLDVLSATDSVVLNSKLLTIDKVTIGSDTATFSIDDDYELVTIQKSDGSNFPKGSASVEIEFNGDMKSRIVGLYTSSYTTVSGENRIRNIIQGNVNERIFWRLPNDTKPMLYNLTLLPDLTTGEFKGSVNITVRVMGFRKDFIVHSKHLYITDIGITSPHRTLKVINIDENLVDEVLVITTREKIFPGVYYLYIQFGGSLKNGLSGFYQSQYRTSTGNIRQIATSKFEPTYARQAFPCFDEPNMKSQYTVHLLKPKNESYIALSNYPVNKIEDYDDTHQLVTFEETVSMSTYLACFIVSDFSHTETTFENNGTTIPLKVYASPDNLEKTSYAGEVGKKVIEYYVKYFGIPYPLPKLDMVAIPDFVSGAMEHWGLVTYRETALLYTNITHSTANKQRVATVVAHELAHSWFGNLVTMDWWNDLWLNEGFASYIEYKGVLAAEPTWGMLDQFLTSELHPVLGLDATLSSHPIVQTVITPDQITEIFDTISYNKSQENFQKETNYLKHYAYSNAVTANFLSDIQGVVGDTFDVAEMMDTFTAQMGYPLLTVSADGDNYTLTQSRFLKDPKASYNSSESNYGAILSFSVTIQKPSGASWLKFNYDQIGYYRVNYPEQEWNTLISNYQSFSTSDRTHVLEELFSLAEAGHVDYALPLNLTKKLSEEIEYTPWSVASSALGKILKYLYGSSSAQEQSLKNYVSRIVTPAYQNLTWTDSEGDGHIRRLARIEVLSLACAVGHEECLSEAESQFNNWIDNRTSLSQDLRSLIYKYGMKSANEETFQKLLENYKIENDASEKLKLINGLANVQNTSLLSSLIDLSKNESIVRSQDYFSVLQYISLNPLGTPLVWNFVRENWEYLVERFTLNNRYLGSLIPAITSSFATQERLIEMQEFFAKYPNAGAGTANRAKALETVQNNIRWLALYKSAVEDWITSSAGNI</sequence>
<evidence type="ECO:0000256" key="13">
    <source>
        <dbReference type="ARBA" id="ARBA00022723"/>
    </source>
</evidence>
<comment type="subcellular location">
    <subcellularLocation>
        <location evidence="4">Cell membrane</location>
        <topology evidence="4">Lipid-anchor</topology>
        <topology evidence="4">GPI-anchor</topology>
    </subcellularLocation>
    <subcellularLocation>
        <location evidence="3">Cell membrane</location>
        <topology evidence="3">Single-pass type II membrane protein</topology>
    </subcellularLocation>
</comment>
<evidence type="ECO:0000256" key="15">
    <source>
        <dbReference type="ARBA" id="ARBA00022833"/>
    </source>
</evidence>
<evidence type="ECO:0000256" key="1">
    <source>
        <dbReference type="ARBA" id="ARBA00001703"/>
    </source>
</evidence>
<keyword evidence="17" id="KW-0735">Signal-anchor</keyword>
<dbReference type="EC" id="3.4.11.7" evidence="7"/>
<keyword evidence="12" id="KW-0812">Transmembrane</keyword>
<evidence type="ECO:0000256" key="2">
    <source>
        <dbReference type="ARBA" id="ARBA00001947"/>
    </source>
</evidence>
<keyword evidence="10" id="KW-0336">GPI-anchor</keyword>
<name>A0ABQ9JPS5_9CUCU</name>
<dbReference type="Proteomes" id="UP001162164">
    <property type="component" value="Unassembled WGS sequence"/>
</dbReference>
<dbReference type="InterPro" id="IPR042097">
    <property type="entry name" value="Aminopeptidase_N-like_N_sf"/>
</dbReference>
<evidence type="ECO:0000256" key="16">
    <source>
        <dbReference type="ARBA" id="ARBA00022837"/>
    </source>
</evidence>
<keyword evidence="28" id="KW-1185">Reference proteome</keyword>
<proteinExistence type="inferred from homology"/>
<feature type="domain" description="Peptidase M1 membrane alanine aminopeptidase" evidence="24">
    <location>
        <begin position="517"/>
        <end position="723"/>
    </location>
</feature>
<keyword evidence="8" id="KW-0031">Aminopeptidase</keyword>
<dbReference type="Pfam" id="PF11838">
    <property type="entry name" value="ERAP1_C"/>
    <property type="match status" value="1"/>
</dbReference>
<dbReference type="Pfam" id="PF01433">
    <property type="entry name" value="Peptidase_M1"/>
    <property type="match status" value="1"/>
</dbReference>
<keyword evidence="11" id="KW-0645">Protease</keyword>
<dbReference type="Pfam" id="PF17900">
    <property type="entry name" value="Peptidase_M1_N"/>
    <property type="match status" value="2"/>
</dbReference>
<dbReference type="Gene3D" id="1.10.390.10">
    <property type="entry name" value="Neutral Protease Domain 2"/>
    <property type="match status" value="1"/>
</dbReference>
<evidence type="ECO:0000259" key="25">
    <source>
        <dbReference type="Pfam" id="PF11838"/>
    </source>
</evidence>
<evidence type="ECO:0000256" key="3">
    <source>
        <dbReference type="ARBA" id="ARBA00004401"/>
    </source>
</evidence>
<keyword evidence="15" id="KW-0862">Zinc</keyword>
<reference evidence="27" key="1">
    <citation type="journal article" date="2023" name="Insect Mol. Biol.">
        <title>Genome sequencing provides insights into the evolution of gene families encoding plant cell wall-degrading enzymes in longhorned beetles.</title>
        <authorList>
            <person name="Shin N.R."/>
            <person name="Okamura Y."/>
            <person name="Kirsch R."/>
            <person name="Pauchet Y."/>
        </authorList>
    </citation>
    <scope>NUCLEOTIDE SEQUENCE</scope>
    <source>
        <strain evidence="27">MMC_N1</strain>
    </source>
</reference>
<evidence type="ECO:0000256" key="19">
    <source>
        <dbReference type="ARBA" id="ARBA00023049"/>
    </source>
</evidence>
<evidence type="ECO:0000256" key="4">
    <source>
        <dbReference type="ARBA" id="ARBA00004609"/>
    </source>
</evidence>
<keyword evidence="23" id="KW-0449">Lipoprotein</keyword>
<comment type="subunit">
    <text evidence="6">Homodimer; disulfide-linked.</text>
</comment>
<dbReference type="InterPro" id="IPR001930">
    <property type="entry name" value="Peptidase_M1"/>
</dbReference>
<dbReference type="Gene3D" id="1.25.50.20">
    <property type="match status" value="1"/>
</dbReference>
<comment type="cofactor">
    <cofactor evidence="2">
        <name>Zn(2+)</name>
        <dbReference type="ChEBI" id="CHEBI:29105"/>
    </cofactor>
</comment>
<evidence type="ECO:0000256" key="9">
    <source>
        <dbReference type="ARBA" id="ARBA00022475"/>
    </source>
</evidence>
<feature type="domain" description="ERAP1-like C-terminal" evidence="25">
    <location>
        <begin position="781"/>
        <end position="1097"/>
    </location>
</feature>
<comment type="caution">
    <text evidence="27">The sequence shown here is derived from an EMBL/GenBank/DDBJ whole genome shotgun (WGS) entry which is preliminary data.</text>
</comment>
<evidence type="ECO:0000256" key="22">
    <source>
        <dbReference type="ARBA" id="ARBA00023180"/>
    </source>
</evidence>
<comment type="catalytic activity">
    <reaction evidence="1">
        <text>Release of N-terminal glutamate (and to a lesser extent aspartate) from a peptide.</text>
        <dbReference type="EC" id="3.4.11.7"/>
    </reaction>
</comment>
<accession>A0ABQ9JPS5</accession>
<dbReference type="InterPro" id="IPR027268">
    <property type="entry name" value="Peptidase_M4/M1_CTD_sf"/>
</dbReference>
<dbReference type="InterPro" id="IPR024571">
    <property type="entry name" value="ERAP1-like_C_dom"/>
</dbReference>
<evidence type="ECO:0000256" key="14">
    <source>
        <dbReference type="ARBA" id="ARBA00022801"/>
    </source>
</evidence>
<evidence type="ECO:0000256" key="12">
    <source>
        <dbReference type="ARBA" id="ARBA00022692"/>
    </source>
</evidence>
<evidence type="ECO:0000256" key="10">
    <source>
        <dbReference type="ARBA" id="ARBA00022622"/>
    </source>
</evidence>
<keyword evidence="9" id="KW-1003">Cell membrane</keyword>
<evidence type="ECO:0000256" key="21">
    <source>
        <dbReference type="ARBA" id="ARBA00023157"/>
    </source>
</evidence>
<evidence type="ECO:0000256" key="11">
    <source>
        <dbReference type="ARBA" id="ARBA00022670"/>
    </source>
</evidence>
<keyword evidence="19" id="KW-0482">Metalloprotease</keyword>
<keyword evidence="13" id="KW-0479">Metal-binding</keyword>
<dbReference type="InterPro" id="IPR045357">
    <property type="entry name" value="Aminopeptidase_N-like_N"/>
</dbReference>
<dbReference type="Gene3D" id="2.60.40.1730">
    <property type="entry name" value="tricorn interacting facor f3 domain"/>
    <property type="match status" value="2"/>
</dbReference>
<keyword evidence="14" id="KW-0378">Hydrolase</keyword>
<dbReference type="PANTHER" id="PTHR11533:SF276">
    <property type="entry name" value="GLUTAMYL AMINOPEPTIDASE"/>
    <property type="match status" value="1"/>
</dbReference>
<evidence type="ECO:0000256" key="18">
    <source>
        <dbReference type="ARBA" id="ARBA00022989"/>
    </source>
</evidence>
<keyword evidence="22" id="KW-0325">Glycoprotein</keyword>
<dbReference type="PANTHER" id="PTHR11533">
    <property type="entry name" value="PROTEASE M1 ZINC METALLOPROTEASE"/>
    <property type="match status" value="1"/>
</dbReference>
<dbReference type="SUPFAM" id="SSF63737">
    <property type="entry name" value="Leukotriene A4 hydrolase N-terminal domain"/>
    <property type="match status" value="2"/>
</dbReference>
<evidence type="ECO:0000259" key="26">
    <source>
        <dbReference type="Pfam" id="PF17900"/>
    </source>
</evidence>
<dbReference type="InterPro" id="IPR034016">
    <property type="entry name" value="M1_APN-typ"/>
</dbReference>
<evidence type="ECO:0000256" key="17">
    <source>
        <dbReference type="ARBA" id="ARBA00022968"/>
    </source>
</evidence>
<evidence type="ECO:0000313" key="27">
    <source>
        <dbReference type="EMBL" id="KAJ8979934.1"/>
    </source>
</evidence>
<dbReference type="Gene3D" id="2.60.40.1910">
    <property type="match status" value="1"/>
</dbReference>
<keyword evidence="18" id="KW-1133">Transmembrane helix</keyword>
<keyword evidence="16" id="KW-0106">Calcium</keyword>
<comment type="similarity">
    <text evidence="5">Belongs to the peptidase M1 family.</text>
</comment>